<sequence length="86" mass="9652">MMDVEKLNQLLCQADPMHTGCASEPDMHDEYWSQARDAADLTAQGMPLRQALEQVFEEWFWPGCLASERCQALLADIERQLAAAPG</sequence>
<name>A0A2R3QDI4_9BURK</name>
<protein>
    <submittedName>
        <fullName evidence="1">Uncharacterized protein</fullName>
    </submittedName>
</protein>
<dbReference type="EMBL" id="CP027667">
    <property type="protein sequence ID" value="AVO49841.1"/>
    <property type="molecule type" value="Genomic_DNA"/>
</dbReference>
<gene>
    <name evidence="1" type="ORF">C6568_11700</name>
</gene>
<dbReference type="RefSeq" id="WP_106684270.1">
    <property type="nucleotide sequence ID" value="NZ_CP027667.1"/>
</dbReference>
<keyword evidence="2" id="KW-1185">Reference proteome</keyword>
<accession>A0A2R3QDI4</accession>
<dbReference type="OrthoDB" id="8913959at2"/>
<organism evidence="1 2">
    <name type="scientific">Melaminivora suipulveris</name>
    <dbReference type="NCBI Taxonomy" id="2109913"/>
    <lineage>
        <taxon>Bacteria</taxon>
        <taxon>Pseudomonadati</taxon>
        <taxon>Pseudomonadota</taxon>
        <taxon>Betaproteobacteria</taxon>
        <taxon>Burkholderiales</taxon>
        <taxon>Comamonadaceae</taxon>
        <taxon>Melaminivora</taxon>
    </lineage>
</organism>
<dbReference type="KEGG" id="mela:C6568_11700"/>
<dbReference type="AlphaFoldDB" id="A0A2R3QDI4"/>
<evidence type="ECO:0000313" key="1">
    <source>
        <dbReference type="EMBL" id="AVO49841.1"/>
    </source>
</evidence>
<proteinExistence type="predicted"/>
<evidence type="ECO:0000313" key="2">
    <source>
        <dbReference type="Proteomes" id="UP000237925"/>
    </source>
</evidence>
<dbReference type="Proteomes" id="UP000237925">
    <property type="component" value="Chromosome"/>
</dbReference>
<reference evidence="1 2" key="1">
    <citation type="submission" date="2018-03" db="EMBL/GenBank/DDBJ databases">
        <title>Genome sequencing of Melaminivora sp.</title>
        <authorList>
            <person name="Kim S.-J."/>
            <person name="Heo J."/>
            <person name="Ahn J.-H."/>
            <person name="Kwon S.-W."/>
        </authorList>
    </citation>
    <scope>NUCLEOTIDE SEQUENCE [LARGE SCALE GENOMIC DNA]</scope>
    <source>
        <strain evidence="1 2">SC2-9</strain>
    </source>
</reference>